<dbReference type="InterPro" id="IPR025351">
    <property type="entry name" value="Pvc16_N"/>
</dbReference>
<evidence type="ECO:0000313" key="2">
    <source>
        <dbReference type="EMBL" id="RIH65353.1"/>
    </source>
</evidence>
<evidence type="ECO:0000259" key="1">
    <source>
        <dbReference type="Pfam" id="PF14065"/>
    </source>
</evidence>
<proteinExistence type="predicted"/>
<reference evidence="2 3" key="1">
    <citation type="journal article" date="2015" name="Int. J. Syst. Evol. Microbiol.">
        <title>Mariniphaga sediminis sp. nov., isolated from coastal sediment.</title>
        <authorList>
            <person name="Wang F.Q."/>
            <person name="Shen Q.Y."/>
            <person name="Chen G.J."/>
            <person name="Du Z.J."/>
        </authorList>
    </citation>
    <scope>NUCLEOTIDE SEQUENCE [LARGE SCALE GENOMIC DNA]</scope>
    <source>
        <strain evidence="2 3">SY21</strain>
    </source>
</reference>
<dbReference type="AlphaFoldDB" id="A0A399D1M9"/>
<dbReference type="OrthoDB" id="7560784at2"/>
<sequence length="198" mass="22647">MIYETLQILKEQLENYFSEIGLGKIVVLENISLWESGSEDASRLDGKVVMSLLKLEEETTLKNTPHFRIQNDKTEYKNPPVHLNVYLLISANCETYDKSLRSISKVIEFFQGRKVFTSANTVYDRTNVSFDVLDNFKFILELYTPSFEELNNVWGTFGGRQLPSAIYRIQLIQIEQGKKLASSGVITHIGGDLNDLKQ</sequence>
<organism evidence="2 3">
    <name type="scientific">Mariniphaga sediminis</name>
    <dbReference type="NCBI Taxonomy" id="1628158"/>
    <lineage>
        <taxon>Bacteria</taxon>
        <taxon>Pseudomonadati</taxon>
        <taxon>Bacteroidota</taxon>
        <taxon>Bacteroidia</taxon>
        <taxon>Marinilabiliales</taxon>
        <taxon>Prolixibacteraceae</taxon>
        <taxon>Mariniphaga</taxon>
    </lineage>
</organism>
<protein>
    <submittedName>
        <fullName evidence="2">DUF4255 domain-containing protein</fullName>
    </submittedName>
</protein>
<dbReference type="Pfam" id="PF14065">
    <property type="entry name" value="Pvc16_N"/>
    <property type="match status" value="1"/>
</dbReference>
<evidence type="ECO:0000313" key="3">
    <source>
        <dbReference type="Proteomes" id="UP000266441"/>
    </source>
</evidence>
<accession>A0A399D1M9</accession>
<dbReference type="Proteomes" id="UP000266441">
    <property type="component" value="Unassembled WGS sequence"/>
</dbReference>
<dbReference type="EMBL" id="QWET01000006">
    <property type="protein sequence ID" value="RIH65353.1"/>
    <property type="molecule type" value="Genomic_DNA"/>
</dbReference>
<comment type="caution">
    <text evidence="2">The sequence shown here is derived from an EMBL/GenBank/DDBJ whole genome shotgun (WGS) entry which is preliminary data.</text>
</comment>
<gene>
    <name evidence="2" type="ORF">D1164_09490</name>
</gene>
<dbReference type="RefSeq" id="WP_119349734.1">
    <property type="nucleotide sequence ID" value="NZ_JBFHKJ010000073.1"/>
</dbReference>
<keyword evidence="3" id="KW-1185">Reference proteome</keyword>
<feature type="domain" description="Pvc16 N-terminal" evidence="1">
    <location>
        <begin position="6"/>
        <end position="186"/>
    </location>
</feature>
<name>A0A399D1M9_9BACT</name>